<accession>A0A009HT03</accession>
<comment type="subunit">
    <text evidence="8 9">Homodimer.</text>
</comment>
<dbReference type="GO" id="GO:0005829">
    <property type="term" value="C:cytosol"/>
    <property type="evidence" value="ECO:0007669"/>
    <property type="project" value="TreeGrafter"/>
</dbReference>
<comment type="function">
    <text evidence="8">Involved in the gluconeogenesis. Catalyzes stereospecifically the conversion of dihydroxyacetone phosphate (DHAP) to D-glyceraldehyde-3-phosphate (G3P).</text>
</comment>
<comment type="pathway">
    <text evidence="2">Carbohydrate metabolism; erythritol degradation.</text>
</comment>
<dbReference type="PANTHER" id="PTHR21139:SF42">
    <property type="entry name" value="TRIOSEPHOSPHATE ISOMERASE"/>
    <property type="match status" value="1"/>
</dbReference>
<feature type="binding site" evidence="8">
    <location>
        <position position="185"/>
    </location>
    <ligand>
        <name>substrate</name>
    </ligand>
</feature>
<dbReference type="RefSeq" id="WP_032050671.1">
    <property type="nucleotide sequence ID" value="NZ_JEWH01000003.1"/>
</dbReference>
<keyword evidence="4 8" id="KW-0312">Gluconeogenesis</keyword>
<keyword evidence="6 8" id="KW-0324">Glycolysis</keyword>
<dbReference type="InterPro" id="IPR022896">
    <property type="entry name" value="TrioseP_Isoase_bac/euk"/>
</dbReference>
<dbReference type="CDD" id="cd00311">
    <property type="entry name" value="TIM"/>
    <property type="match status" value="1"/>
</dbReference>
<dbReference type="AlphaFoldDB" id="A0A009HT03"/>
<feature type="active site" description="Electrophile" evidence="8">
    <location>
        <position position="106"/>
    </location>
</feature>
<comment type="pathway">
    <text evidence="1 8 9">Carbohydrate degradation; glycolysis; D-glyceraldehyde 3-phosphate from glycerone phosphate: step 1/1.</text>
</comment>
<evidence type="ECO:0000256" key="7">
    <source>
        <dbReference type="ARBA" id="ARBA00023235"/>
    </source>
</evidence>
<organism evidence="10 11">
    <name type="scientific">Acinetobacter baumannii (strain 1295743)</name>
    <dbReference type="NCBI Taxonomy" id="1310613"/>
    <lineage>
        <taxon>Bacteria</taxon>
        <taxon>Pseudomonadati</taxon>
        <taxon>Pseudomonadota</taxon>
        <taxon>Gammaproteobacteria</taxon>
        <taxon>Moraxellales</taxon>
        <taxon>Moraxellaceae</taxon>
        <taxon>Acinetobacter</taxon>
        <taxon>Acinetobacter calcoaceticus/baumannii complex</taxon>
    </lineage>
</organism>
<dbReference type="EMBL" id="JEWH01000003">
    <property type="protein sequence ID" value="EXB07367.1"/>
    <property type="molecule type" value="Genomic_DNA"/>
</dbReference>
<feature type="binding site" evidence="8">
    <location>
        <begin position="244"/>
        <end position="245"/>
    </location>
    <ligand>
        <name>substrate</name>
    </ligand>
</feature>
<dbReference type="HAMAP" id="MF_00147_B">
    <property type="entry name" value="TIM_B"/>
    <property type="match status" value="1"/>
</dbReference>
<feature type="binding site" evidence="8">
    <location>
        <begin position="13"/>
        <end position="15"/>
    </location>
    <ligand>
        <name>substrate</name>
    </ligand>
</feature>
<evidence type="ECO:0000256" key="1">
    <source>
        <dbReference type="ARBA" id="ARBA00004680"/>
    </source>
</evidence>
<evidence type="ECO:0000256" key="8">
    <source>
        <dbReference type="HAMAP-Rule" id="MF_00147"/>
    </source>
</evidence>
<evidence type="ECO:0000256" key="3">
    <source>
        <dbReference type="ARBA" id="ARBA00007422"/>
    </source>
</evidence>
<dbReference type="Proteomes" id="UP000020595">
    <property type="component" value="Unassembled WGS sequence"/>
</dbReference>
<dbReference type="GO" id="GO:0004807">
    <property type="term" value="F:triose-phosphate isomerase activity"/>
    <property type="evidence" value="ECO:0007669"/>
    <property type="project" value="UniProtKB-UniRule"/>
</dbReference>
<name>A0A009HT03_ACIB9</name>
<proteinExistence type="inferred from homology"/>
<evidence type="ECO:0000256" key="6">
    <source>
        <dbReference type="ARBA" id="ARBA00023152"/>
    </source>
</evidence>
<comment type="caution">
    <text evidence="10">The sequence shown here is derived from an EMBL/GenBank/DDBJ whole genome shotgun (WGS) entry which is preliminary data.</text>
</comment>
<dbReference type="GO" id="GO:0019563">
    <property type="term" value="P:glycerol catabolic process"/>
    <property type="evidence" value="ECO:0007669"/>
    <property type="project" value="TreeGrafter"/>
</dbReference>
<keyword evidence="7 8" id="KW-0413">Isomerase</keyword>
<dbReference type="NCBIfam" id="TIGR00419">
    <property type="entry name" value="tim"/>
    <property type="match status" value="1"/>
</dbReference>
<comment type="catalytic activity">
    <reaction evidence="8 9">
        <text>D-glyceraldehyde 3-phosphate = dihydroxyacetone phosphate</text>
        <dbReference type="Rhea" id="RHEA:18585"/>
        <dbReference type="ChEBI" id="CHEBI:57642"/>
        <dbReference type="ChEBI" id="CHEBI:59776"/>
        <dbReference type="EC" id="5.3.1.1"/>
    </reaction>
</comment>
<dbReference type="PANTHER" id="PTHR21139">
    <property type="entry name" value="TRIOSEPHOSPHATE ISOMERASE"/>
    <property type="match status" value="1"/>
</dbReference>
<gene>
    <name evidence="8 10" type="primary">tpiA</name>
    <name evidence="10" type="ORF">J512_0499</name>
</gene>
<dbReference type="GO" id="GO:0006096">
    <property type="term" value="P:glycolytic process"/>
    <property type="evidence" value="ECO:0007669"/>
    <property type="project" value="UniProtKB-UniRule"/>
</dbReference>
<comment type="subcellular location">
    <subcellularLocation>
        <location evidence="8 9">Cytoplasm</location>
    </subcellularLocation>
</comment>
<feature type="binding site" evidence="8">
    <location>
        <position position="223"/>
    </location>
    <ligand>
        <name>substrate</name>
    </ligand>
</feature>
<dbReference type="InterPro" id="IPR020861">
    <property type="entry name" value="Triosephosphate_isomerase_AS"/>
</dbReference>
<dbReference type="PATRIC" id="fig|1310613.3.peg.475"/>
<dbReference type="InterPro" id="IPR035990">
    <property type="entry name" value="TIM_sf"/>
</dbReference>
<feature type="active site" description="Proton acceptor" evidence="8">
    <location>
        <position position="179"/>
    </location>
</feature>
<dbReference type="Pfam" id="PF00121">
    <property type="entry name" value="TIM"/>
    <property type="match status" value="1"/>
</dbReference>
<evidence type="ECO:0000256" key="4">
    <source>
        <dbReference type="ARBA" id="ARBA00022432"/>
    </source>
</evidence>
<evidence type="ECO:0000256" key="2">
    <source>
        <dbReference type="ARBA" id="ARBA00004939"/>
    </source>
</evidence>
<dbReference type="GO" id="GO:0046166">
    <property type="term" value="P:glyceraldehyde-3-phosphate biosynthetic process"/>
    <property type="evidence" value="ECO:0007669"/>
    <property type="project" value="TreeGrafter"/>
</dbReference>
<dbReference type="SUPFAM" id="SSF51351">
    <property type="entry name" value="Triosephosphate isomerase (TIM)"/>
    <property type="match status" value="1"/>
</dbReference>
<protein>
    <recommendedName>
        <fullName evidence="8 9">Triosephosphate isomerase</fullName>
        <shortName evidence="8">TIM</shortName>
        <shortName evidence="8">TPI</shortName>
        <ecNumber evidence="8 9">5.3.1.1</ecNumber>
    </recommendedName>
    <alternativeName>
        <fullName evidence="8">Triose-phosphate isomerase</fullName>
    </alternativeName>
</protein>
<comment type="pathway">
    <text evidence="8 9">Carbohydrate biosynthesis; gluconeogenesis.</text>
</comment>
<evidence type="ECO:0000256" key="9">
    <source>
        <dbReference type="RuleBase" id="RU363013"/>
    </source>
</evidence>
<evidence type="ECO:0000313" key="10">
    <source>
        <dbReference type="EMBL" id="EXB07367.1"/>
    </source>
</evidence>
<sequence>MSGSTITPWVVGNWKMNPMRANANQLIEEFKQLLQQNQIADENCHVGVAPVSIALTTVQAQLRDAARTVYTVAQDVSRVAGTGAYTGEVSAELLKDSQINFVLVGHSERRDIFGDNVEILKAKLQNALNAGMTVIYCVGESLEQREQGQAEQVVLQQICDIAPVVTAEQWQNQVVIAYEPIWAIGTGKTASPQDAQAMHAKIREGLCQLTPAGSNIAILYGGSVKAENAVELAACPDINGALVGGASLNAASFYQIVQAFAQSK</sequence>
<dbReference type="EC" id="5.3.1.1" evidence="8 9"/>
<dbReference type="PROSITE" id="PS00171">
    <property type="entry name" value="TIM_1"/>
    <property type="match status" value="1"/>
</dbReference>
<dbReference type="UniPathway" id="UPA00109">
    <property type="reaction ID" value="UER00189"/>
</dbReference>
<comment type="similarity">
    <text evidence="3 8 9">Belongs to the triosephosphate isomerase family.</text>
</comment>
<dbReference type="FunFam" id="3.20.20.70:FF:000016">
    <property type="entry name" value="Triosephosphate isomerase"/>
    <property type="match status" value="1"/>
</dbReference>
<dbReference type="GO" id="GO:0006094">
    <property type="term" value="P:gluconeogenesis"/>
    <property type="evidence" value="ECO:0007669"/>
    <property type="project" value="UniProtKB-UniRule"/>
</dbReference>
<keyword evidence="5 8" id="KW-0963">Cytoplasm</keyword>
<dbReference type="InterPro" id="IPR000652">
    <property type="entry name" value="Triosephosphate_isomerase"/>
</dbReference>
<evidence type="ECO:0000256" key="5">
    <source>
        <dbReference type="ARBA" id="ARBA00022490"/>
    </source>
</evidence>
<dbReference type="InterPro" id="IPR013785">
    <property type="entry name" value="Aldolase_TIM"/>
</dbReference>
<dbReference type="UniPathway" id="UPA00138"/>
<dbReference type="Gene3D" id="3.20.20.70">
    <property type="entry name" value="Aldolase class I"/>
    <property type="match status" value="1"/>
</dbReference>
<reference evidence="10 11" key="1">
    <citation type="submission" date="2014-02" db="EMBL/GenBank/DDBJ databases">
        <title>Comparative genomics and transcriptomics to identify genetic mechanisms underlying the emergence of carbapenem resistant Acinetobacter baumannii (CRAb).</title>
        <authorList>
            <person name="Harris A.D."/>
            <person name="Johnson K.J."/>
            <person name="George J."/>
            <person name="Shefchek K."/>
            <person name="Daugherty S.C."/>
            <person name="Parankush S."/>
            <person name="Sadzewicz L."/>
            <person name="Tallon L."/>
            <person name="Sengamalay N."/>
            <person name="Hazen T.H."/>
            <person name="Rasko D.A."/>
        </authorList>
    </citation>
    <scope>NUCLEOTIDE SEQUENCE [LARGE SCALE GENOMIC DNA]</scope>
    <source>
        <strain evidence="10 11">1295743</strain>
    </source>
</reference>
<dbReference type="PROSITE" id="PS51440">
    <property type="entry name" value="TIM_2"/>
    <property type="match status" value="1"/>
</dbReference>
<evidence type="ECO:0000313" key="11">
    <source>
        <dbReference type="Proteomes" id="UP000020595"/>
    </source>
</evidence>